<evidence type="ECO:0000259" key="1">
    <source>
        <dbReference type="PROSITE" id="PS51819"/>
    </source>
</evidence>
<dbReference type="RefSeq" id="WP_198875442.1">
    <property type="nucleotide sequence ID" value="NZ_JAEKMH010000001.1"/>
</dbReference>
<keyword evidence="3" id="KW-1185">Reference proteome</keyword>
<evidence type="ECO:0000313" key="2">
    <source>
        <dbReference type="EMBL" id="MBJ3784261.1"/>
    </source>
</evidence>
<comment type="caution">
    <text evidence="2">The sequence shown here is derived from an EMBL/GenBank/DDBJ whole genome shotgun (WGS) entry which is preliminary data.</text>
</comment>
<dbReference type="InterPro" id="IPR037523">
    <property type="entry name" value="VOC_core"/>
</dbReference>
<dbReference type="InterPro" id="IPR004360">
    <property type="entry name" value="Glyas_Fos-R_dOase_dom"/>
</dbReference>
<dbReference type="PANTHER" id="PTHR36503">
    <property type="entry name" value="BLR2520 PROTEIN"/>
    <property type="match status" value="1"/>
</dbReference>
<dbReference type="SUPFAM" id="SSF54593">
    <property type="entry name" value="Glyoxalase/Bleomycin resistance protein/Dihydroxybiphenyl dioxygenase"/>
    <property type="match status" value="1"/>
</dbReference>
<dbReference type="EMBL" id="JAEKMH010000001">
    <property type="protein sequence ID" value="MBJ3784261.1"/>
    <property type="molecule type" value="Genomic_DNA"/>
</dbReference>
<dbReference type="Gene3D" id="3.10.180.10">
    <property type="entry name" value="2,3-Dihydroxybiphenyl 1,2-Dioxygenase, domain 1"/>
    <property type="match status" value="1"/>
</dbReference>
<dbReference type="AlphaFoldDB" id="A0A934ML43"/>
<organism evidence="2 3">
    <name type="scientific">Devosia sediminis</name>
    <dbReference type="NCBI Taxonomy" id="2798801"/>
    <lineage>
        <taxon>Bacteria</taxon>
        <taxon>Pseudomonadati</taxon>
        <taxon>Pseudomonadota</taxon>
        <taxon>Alphaproteobacteria</taxon>
        <taxon>Hyphomicrobiales</taxon>
        <taxon>Devosiaceae</taxon>
        <taxon>Devosia</taxon>
    </lineage>
</organism>
<sequence>MSLSHFEVVTLLVSDIAATRAFYEKVFAVDVVYADDVSAVFAFEGTMVNLLAESEAPGLVAPLPVGGSGSRALFTIKVDDVDAACARLEGFGVTLLNGPIDRPWGRRTAAFADPAGHVWELAQVIDA</sequence>
<name>A0A934ML43_9HYPH</name>
<proteinExistence type="predicted"/>
<evidence type="ECO:0000313" key="3">
    <source>
        <dbReference type="Proteomes" id="UP000602124"/>
    </source>
</evidence>
<dbReference type="PANTHER" id="PTHR36503:SF3">
    <property type="entry name" value="BLR0126 PROTEIN"/>
    <property type="match status" value="1"/>
</dbReference>
<feature type="domain" description="VOC" evidence="1">
    <location>
        <begin position="2"/>
        <end position="124"/>
    </location>
</feature>
<protein>
    <submittedName>
        <fullName evidence="2">VOC family protein</fullName>
    </submittedName>
</protein>
<dbReference type="PROSITE" id="PS51819">
    <property type="entry name" value="VOC"/>
    <property type="match status" value="1"/>
</dbReference>
<dbReference type="InterPro" id="IPR029068">
    <property type="entry name" value="Glyas_Bleomycin-R_OHBP_Dase"/>
</dbReference>
<dbReference type="Pfam" id="PF00903">
    <property type="entry name" value="Glyoxalase"/>
    <property type="match status" value="1"/>
</dbReference>
<accession>A0A934ML43</accession>
<dbReference type="Proteomes" id="UP000602124">
    <property type="component" value="Unassembled WGS sequence"/>
</dbReference>
<gene>
    <name evidence="2" type="ORF">JEQ47_05980</name>
</gene>
<reference evidence="2" key="1">
    <citation type="submission" date="2020-12" db="EMBL/GenBank/DDBJ databases">
        <title>Devosia sp. MSA67 isolated from Mo River.</title>
        <authorList>
            <person name="Ma F."/>
            <person name="Zi Z."/>
        </authorList>
    </citation>
    <scope>NUCLEOTIDE SEQUENCE</scope>
    <source>
        <strain evidence="2">MSA67</strain>
    </source>
</reference>